<name>A0A9D4V9F0_ADICA</name>
<evidence type="ECO:0000313" key="1">
    <source>
        <dbReference type="EMBL" id="KAI5082007.1"/>
    </source>
</evidence>
<accession>A0A9D4V9F0</accession>
<proteinExistence type="predicted"/>
<protein>
    <submittedName>
        <fullName evidence="1">Uncharacterized protein</fullName>
    </submittedName>
</protein>
<reference evidence="1" key="1">
    <citation type="submission" date="2021-01" db="EMBL/GenBank/DDBJ databases">
        <title>Adiantum capillus-veneris genome.</title>
        <authorList>
            <person name="Fang Y."/>
            <person name="Liao Q."/>
        </authorList>
    </citation>
    <scope>NUCLEOTIDE SEQUENCE</scope>
    <source>
        <strain evidence="1">H3</strain>
        <tissue evidence="1">Leaf</tissue>
    </source>
</reference>
<dbReference type="AlphaFoldDB" id="A0A9D4V9F0"/>
<dbReference type="Proteomes" id="UP000886520">
    <property type="component" value="Chromosome 2"/>
</dbReference>
<sequence>MGEAQALLRRSHCHNVTKGTSFFLGSPFGWDLLCTSRRNSDYLISNKLGLLLLRRPKHKPPKNIASDKTTCLRFWWATPCGNCASGRAQSPPLPLYLA</sequence>
<dbReference type="EMBL" id="JABFUD020000003">
    <property type="protein sequence ID" value="KAI5082007.1"/>
    <property type="molecule type" value="Genomic_DNA"/>
</dbReference>
<evidence type="ECO:0000313" key="2">
    <source>
        <dbReference type="Proteomes" id="UP000886520"/>
    </source>
</evidence>
<gene>
    <name evidence="1" type="ORF">GOP47_0001750</name>
</gene>
<comment type="caution">
    <text evidence="1">The sequence shown here is derived from an EMBL/GenBank/DDBJ whole genome shotgun (WGS) entry which is preliminary data.</text>
</comment>
<organism evidence="1 2">
    <name type="scientific">Adiantum capillus-veneris</name>
    <name type="common">Maidenhair fern</name>
    <dbReference type="NCBI Taxonomy" id="13818"/>
    <lineage>
        <taxon>Eukaryota</taxon>
        <taxon>Viridiplantae</taxon>
        <taxon>Streptophyta</taxon>
        <taxon>Embryophyta</taxon>
        <taxon>Tracheophyta</taxon>
        <taxon>Polypodiopsida</taxon>
        <taxon>Polypodiidae</taxon>
        <taxon>Polypodiales</taxon>
        <taxon>Pteridineae</taxon>
        <taxon>Pteridaceae</taxon>
        <taxon>Vittarioideae</taxon>
        <taxon>Adiantum</taxon>
    </lineage>
</organism>
<keyword evidence="2" id="KW-1185">Reference proteome</keyword>